<gene>
    <name evidence="2" type="ORF">PYM288_LOCUS10405</name>
</gene>
<reference evidence="2" key="1">
    <citation type="submission" date="2021-02" db="EMBL/GenBank/DDBJ databases">
        <authorList>
            <person name="Nowell W R."/>
        </authorList>
    </citation>
    <scope>NUCLEOTIDE SEQUENCE</scope>
</reference>
<sequence>MKLSTKIFAFSFFIIIFCQNIDQVNALRCAHSCSIGPIALGSPNPIKNPCNTIDINITTTFCSVFLTINYETSYIHGTLHEKSRLVNKLSILDLSSIMLPSKTITFINYYCATTDDCDQEFIRETISSSKWFQLNETKVRTDITSLLFKTNSSTENIICDNNSICPWNENCYAQFIQNSSILQINQIDFNNKYPCNNISSSQVNIKQSFSTPGDNQDLMIEIYCNKNRCNQQKIVEQVYNIFRNDFNLPFNYSAFISKPNRSHRIEHFISIPVFLFFISIYI</sequence>
<evidence type="ECO:0000256" key="1">
    <source>
        <dbReference type="SAM" id="SignalP"/>
    </source>
</evidence>
<feature type="chain" id="PRO_5032882971" evidence="1">
    <location>
        <begin position="27"/>
        <end position="282"/>
    </location>
</feature>
<evidence type="ECO:0000313" key="3">
    <source>
        <dbReference type="Proteomes" id="UP000663854"/>
    </source>
</evidence>
<comment type="caution">
    <text evidence="2">The sequence shown here is derived from an EMBL/GenBank/DDBJ whole genome shotgun (WGS) entry which is preliminary data.</text>
</comment>
<dbReference type="EMBL" id="CAJNOH010000163">
    <property type="protein sequence ID" value="CAF0918645.1"/>
    <property type="molecule type" value="Genomic_DNA"/>
</dbReference>
<proteinExistence type="predicted"/>
<dbReference type="Proteomes" id="UP000663854">
    <property type="component" value="Unassembled WGS sequence"/>
</dbReference>
<dbReference type="AlphaFoldDB" id="A0A814AUK2"/>
<evidence type="ECO:0000313" key="2">
    <source>
        <dbReference type="EMBL" id="CAF0918645.1"/>
    </source>
</evidence>
<protein>
    <submittedName>
        <fullName evidence="2">Uncharacterized protein</fullName>
    </submittedName>
</protein>
<accession>A0A814AUK2</accession>
<feature type="signal peptide" evidence="1">
    <location>
        <begin position="1"/>
        <end position="26"/>
    </location>
</feature>
<keyword evidence="1" id="KW-0732">Signal</keyword>
<name>A0A814AUK2_9BILA</name>
<organism evidence="2 3">
    <name type="scientific">Rotaria sordida</name>
    <dbReference type="NCBI Taxonomy" id="392033"/>
    <lineage>
        <taxon>Eukaryota</taxon>
        <taxon>Metazoa</taxon>
        <taxon>Spiralia</taxon>
        <taxon>Gnathifera</taxon>
        <taxon>Rotifera</taxon>
        <taxon>Eurotatoria</taxon>
        <taxon>Bdelloidea</taxon>
        <taxon>Philodinida</taxon>
        <taxon>Philodinidae</taxon>
        <taxon>Rotaria</taxon>
    </lineage>
</organism>